<organism evidence="2">
    <name type="scientific">Brassica oleracea</name>
    <name type="common">Wild cabbage</name>
    <dbReference type="NCBI Taxonomy" id="3712"/>
    <lineage>
        <taxon>Eukaryota</taxon>
        <taxon>Viridiplantae</taxon>
        <taxon>Streptophyta</taxon>
        <taxon>Embryophyta</taxon>
        <taxon>Tracheophyta</taxon>
        <taxon>Spermatophyta</taxon>
        <taxon>Magnoliopsida</taxon>
        <taxon>eudicotyledons</taxon>
        <taxon>Gunneridae</taxon>
        <taxon>Pentapetalae</taxon>
        <taxon>rosids</taxon>
        <taxon>malvids</taxon>
        <taxon>Brassicales</taxon>
        <taxon>Brassicaceae</taxon>
        <taxon>Brassiceae</taxon>
        <taxon>Brassica</taxon>
    </lineage>
</organism>
<evidence type="ECO:0000256" key="1">
    <source>
        <dbReference type="SAM" id="MobiDB-lite"/>
    </source>
</evidence>
<reference evidence="2" key="1">
    <citation type="submission" date="2018-11" db="EMBL/GenBank/DDBJ databases">
        <authorList>
            <consortium name="Genoscope - CEA"/>
            <person name="William W."/>
        </authorList>
    </citation>
    <scope>NUCLEOTIDE SEQUENCE</scope>
</reference>
<dbReference type="AlphaFoldDB" id="A0A3P6E9F2"/>
<feature type="region of interest" description="Disordered" evidence="1">
    <location>
        <begin position="1"/>
        <end position="20"/>
    </location>
</feature>
<name>A0A3P6E9F2_BRAOL</name>
<protein>
    <submittedName>
        <fullName evidence="2">Uncharacterized protein</fullName>
    </submittedName>
</protein>
<accession>A0A3P6E9F2</accession>
<proteinExistence type="predicted"/>
<sequence length="67" mass="7304">MATDNPQTHIDGDINDNENVGTTPAVNVSAVNANANTTAFEEMFTAFKKKLEDQEKLIVLSPNRSKP</sequence>
<evidence type="ECO:0000313" key="2">
    <source>
        <dbReference type="EMBL" id="VDD31874.1"/>
    </source>
</evidence>
<dbReference type="EMBL" id="LR031875">
    <property type="protein sequence ID" value="VDD31874.1"/>
    <property type="molecule type" value="Genomic_DNA"/>
</dbReference>
<gene>
    <name evidence="2" type="ORF">BOLC9T57197H</name>
</gene>